<dbReference type="SUPFAM" id="SSF46894">
    <property type="entry name" value="C-terminal effector domain of the bipartite response regulators"/>
    <property type="match status" value="1"/>
</dbReference>
<organism evidence="1">
    <name type="scientific">freshwater metagenome</name>
    <dbReference type="NCBI Taxonomy" id="449393"/>
    <lineage>
        <taxon>unclassified sequences</taxon>
        <taxon>metagenomes</taxon>
        <taxon>ecological metagenomes</taxon>
    </lineage>
</organism>
<dbReference type="EMBL" id="CAEZXQ010000040">
    <property type="protein sequence ID" value="CAB4690773.1"/>
    <property type="molecule type" value="Genomic_DNA"/>
</dbReference>
<sequence>MTLDVNILLRELTPFEQLVCEHLCDGLTNAAIAKATAHTEKVVENTVSRVAHAFSIKSNGDVNVRVLLALAYRSHFGDKAFDKLGIACQHLTVGPNGEQICSRHTD</sequence>
<accession>A0A6J6P2F1</accession>
<name>A0A6J6P2F1_9ZZZZ</name>
<gene>
    <name evidence="1" type="ORF">UFOPK2576_00414</name>
</gene>
<reference evidence="1" key="1">
    <citation type="submission" date="2020-05" db="EMBL/GenBank/DDBJ databases">
        <authorList>
            <person name="Chiriac C."/>
            <person name="Salcher M."/>
            <person name="Ghai R."/>
            <person name="Kavagutti S V."/>
        </authorList>
    </citation>
    <scope>NUCLEOTIDE SEQUENCE</scope>
</reference>
<dbReference type="Gene3D" id="1.10.10.10">
    <property type="entry name" value="Winged helix-like DNA-binding domain superfamily/Winged helix DNA-binding domain"/>
    <property type="match status" value="1"/>
</dbReference>
<proteinExistence type="predicted"/>
<dbReference type="GO" id="GO:0006355">
    <property type="term" value="P:regulation of DNA-templated transcription"/>
    <property type="evidence" value="ECO:0007669"/>
    <property type="project" value="InterPro"/>
</dbReference>
<dbReference type="GO" id="GO:0003677">
    <property type="term" value="F:DNA binding"/>
    <property type="evidence" value="ECO:0007669"/>
    <property type="project" value="InterPro"/>
</dbReference>
<protein>
    <submittedName>
        <fullName evidence="1">Unannotated protein</fullName>
    </submittedName>
</protein>
<evidence type="ECO:0000313" key="1">
    <source>
        <dbReference type="EMBL" id="CAB4690773.1"/>
    </source>
</evidence>
<dbReference type="InterPro" id="IPR036388">
    <property type="entry name" value="WH-like_DNA-bd_sf"/>
</dbReference>
<dbReference type="InterPro" id="IPR016032">
    <property type="entry name" value="Sig_transdc_resp-reg_C-effctor"/>
</dbReference>
<dbReference type="AlphaFoldDB" id="A0A6J6P2F1"/>